<accession>A0A9W9TVC1</accession>
<dbReference type="OrthoDB" id="39175at2759"/>
<dbReference type="AlphaFoldDB" id="A0A9W9TVC1"/>
<gene>
    <name evidence="1" type="ORF">N7469_000391</name>
</gene>
<comment type="caution">
    <text evidence="1">The sequence shown here is derived from an EMBL/GenBank/DDBJ whole genome shotgun (WGS) entry which is preliminary data.</text>
</comment>
<protein>
    <submittedName>
        <fullName evidence="1">Fungal-specific transcription factor</fullName>
    </submittedName>
</protein>
<reference evidence="1" key="1">
    <citation type="submission" date="2022-11" db="EMBL/GenBank/DDBJ databases">
        <authorList>
            <person name="Petersen C."/>
        </authorList>
    </citation>
    <scope>NUCLEOTIDE SEQUENCE</scope>
    <source>
        <strain evidence="1">IBT 23319</strain>
    </source>
</reference>
<dbReference type="GeneID" id="81378478"/>
<reference evidence="1" key="2">
    <citation type="journal article" date="2023" name="IMA Fungus">
        <title>Comparative genomic study of the Penicillium genus elucidates a diverse pangenome and 15 lateral gene transfer events.</title>
        <authorList>
            <person name="Petersen C."/>
            <person name="Sorensen T."/>
            <person name="Nielsen M.R."/>
            <person name="Sondergaard T.E."/>
            <person name="Sorensen J.L."/>
            <person name="Fitzpatrick D.A."/>
            <person name="Frisvad J.C."/>
            <person name="Nielsen K.L."/>
        </authorList>
    </citation>
    <scope>NUCLEOTIDE SEQUENCE</scope>
    <source>
        <strain evidence="1">IBT 23319</strain>
    </source>
</reference>
<sequence length="379" mass="41745">MGIFKVVYFEAVHPIYPFLDPQEFRNQISASGLLHSLASDKAFAALYYAVVAIGCQNNDGGTFEAGTGEAWSYFEHLALMAMALYSSTASAFQFEPLFLTGAATMAQGLGFNRLNSESEGTLRCTFLVPHDSNISCSIPDVEESNFEDYDCSAKLGATHQMNLKRDLIRTARSVLELTTFIEVSPSTPIWILAVLPLSCLMIIFDLVVHNPEHPETALSLALLDIAGDHFSRLEFASKGTLPGSLLAKFARLARQYVVNQRQRKRQINQENLSTLSMQSELPSAVRATTLAIENPQIATQHAASDSDEQMLASSQAFLVPESISTPRWNVGSTDDSENQLFIPLIDDPSYRVEDLGLLGIDLKYLFDFPHFNPGTESGM</sequence>
<organism evidence="1 2">
    <name type="scientific">Penicillium citrinum</name>
    <dbReference type="NCBI Taxonomy" id="5077"/>
    <lineage>
        <taxon>Eukaryota</taxon>
        <taxon>Fungi</taxon>
        <taxon>Dikarya</taxon>
        <taxon>Ascomycota</taxon>
        <taxon>Pezizomycotina</taxon>
        <taxon>Eurotiomycetes</taxon>
        <taxon>Eurotiomycetidae</taxon>
        <taxon>Eurotiales</taxon>
        <taxon>Aspergillaceae</taxon>
        <taxon>Penicillium</taxon>
    </lineage>
</organism>
<keyword evidence="2" id="KW-1185">Reference proteome</keyword>
<dbReference type="CDD" id="cd12148">
    <property type="entry name" value="fungal_TF_MHR"/>
    <property type="match status" value="1"/>
</dbReference>
<proteinExistence type="predicted"/>
<dbReference type="RefSeq" id="XP_056505068.1">
    <property type="nucleotide sequence ID" value="XM_056639311.1"/>
</dbReference>
<evidence type="ECO:0000313" key="1">
    <source>
        <dbReference type="EMBL" id="KAJ5242064.1"/>
    </source>
</evidence>
<dbReference type="Proteomes" id="UP001147733">
    <property type="component" value="Unassembled WGS sequence"/>
</dbReference>
<name>A0A9W9TVC1_PENCI</name>
<dbReference type="EMBL" id="JAPQKT010000001">
    <property type="protein sequence ID" value="KAJ5242064.1"/>
    <property type="molecule type" value="Genomic_DNA"/>
</dbReference>
<evidence type="ECO:0000313" key="2">
    <source>
        <dbReference type="Proteomes" id="UP001147733"/>
    </source>
</evidence>